<protein>
    <submittedName>
        <fullName evidence="1">Ribonuclease Z</fullName>
    </submittedName>
</protein>
<dbReference type="InterPro" id="IPR036866">
    <property type="entry name" value="RibonucZ/Hydroxyglut_hydro"/>
</dbReference>
<reference evidence="1 2" key="1">
    <citation type="submission" date="2019-02" db="EMBL/GenBank/DDBJ databases">
        <title>Deep-cultivation of Planctomycetes and their phenomic and genomic characterization uncovers novel biology.</title>
        <authorList>
            <person name="Wiegand S."/>
            <person name="Jogler M."/>
            <person name="Boedeker C."/>
            <person name="Pinto D."/>
            <person name="Vollmers J."/>
            <person name="Rivas-Marin E."/>
            <person name="Kohn T."/>
            <person name="Peeters S.H."/>
            <person name="Heuer A."/>
            <person name="Rast P."/>
            <person name="Oberbeckmann S."/>
            <person name="Bunk B."/>
            <person name="Jeske O."/>
            <person name="Meyerdierks A."/>
            <person name="Storesund J.E."/>
            <person name="Kallscheuer N."/>
            <person name="Luecker S."/>
            <person name="Lage O.M."/>
            <person name="Pohl T."/>
            <person name="Merkel B.J."/>
            <person name="Hornburger P."/>
            <person name="Mueller R.-W."/>
            <person name="Bruemmer F."/>
            <person name="Labrenz M."/>
            <person name="Spormann A.M."/>
            <person name="Op den Camp H."/>
            <person name="Overmann J."/>
            <person name="Amann R."/>
            <person name="Jetten M.S.M."/>
            <person name="Mascher T."/>
            <person name="Medema M.H."/>
            <person name="Devos D.P."/>
            <person name="Kaster A.-K."/>
            <person name="Ovreas L."/>
            <person name="Rohde M."/>
            <person name="Galperin M.Y."/>
            <person name="Jogler C."/>
        </authorList>
    </citation>
    <scope>NUCLEOTIDE SEQUENCE [LARGE SCALE GENOMIC DNA]</scope>
    <source>
        <strain evidence="1 2">K23_9</strain>
    </source>
</reference>
<keyword evidence="2" id="KW-1185">Reference proteome</keyword>
<dbReference type="EMBL" id="CP036526">
    <property type="protein sequence ID" value="QDT13007.1"/>
    <property type="molecule type" value="Genomic_DNA"/>
</dbReference>
<name>A0A517P0W0_9BACT</name>
<dbReference type="PANTHER" id="PTHR46504:SF2">
    <property type="entry name" value="TRNASE Z TRZ1"/>
    <property type="match status" value="1"/>
</dbReference>
<dbReference type="RefSeq" id="WP_145420811.1">
    <property type="nucleotide sequence ID" value="NZ_CP036526.1"/>
</dbReference>
<dbReference type="PANTHER" id="PTHR46504">
    <property type="entry name" value="TRNASE Z TRZ1"/>
    <property type="match status" value="1"/>
</dbReference>
<evidence type="ECO:0000313" key="2">
    <source>
        <dbReference type="Proteomes" id="UP000319817"/>
    </source>
</evidence>
<sequence>MVENVPILSHTHDGLTVEGYSRAAVQTCWRINELKLLFDCGIQPWDFMGTPTMFISHAHLDHIAALPAYVSRRRMMKMDPPVIYLPDSAVDDAWNMLQQFRRLDRGAMPCELVGLLPGDQTSISREYIVTALETRHTIDSLGFIVHQQRHKLKPEFVGLEGNEIRELKIAGTEITDEVRIPVVAYTGDTSPPGLDKNPVFYDAKILISELTFVAPEHRKDKIHKHGHMHVDDYRQRAEKFNNELIIAGHLSTRYSDAQVRRLVKKALPEMLDGKLKLWLD</sequence>
<dbReference type="OrthoDB" id="9800940at2"/>
<evidence type="ECO:0000313" key="1">
    <source>
        <dbReference type="EMBL" id="QDT13007.1"/>
    </source>
</evidence>
<accession>A0A517P0W0</accession>
<dbReference type="AlphaFoldDB" id="A0A517P0W0"/>
<gene>
    <name evidence="1" type="ORF">K239x_50220</name>
</gene>
<proteinExistence type="predicted"/>
<dbReference type="SUPFAM" id="SSF56281">
    <property type="entry name" value="Metallo-hydrolase/oxidoreductase"/>
    <property type="match status" value="1"/>
</dbReference>
<dbReference type="Gene3D" id="3.60.15.10">
    <property type="entry name" value="Ribonuclease Z/Hydroxyacylglutathione hydrolase-like"/>
    <property type="match status" value="1"/>
</dbReference>
<organism evidence="1 2">
    <name type="scientific">Stieleria marina</name>
    <dbReference type="NCBI Taxonomy" id="1930275"/>
    <lineage>
        <taxon>Bacteria</taxon>
        <taxon>Pseudomonadati</taxon>
        <taxon>Planctomycetota</taxon>
        <taxon>Planctomycetia</taxon>
        <taxon>Pirellulales</taxon>
        <taxon>Pirellulaceae</taxon>
        <taxon>Stieleria</taxon>
    </lineage>
</organism>
<dbReference type="Proteomes" id="UP000319817">
    <property type="component" value="Chromosome"/>
</dbReference>